<evidence type="ECO:0000313" key="5">
    <source>
        <dbReference type="Proteomes" id="UP000271426"/>
    </source>
</evidence>
<reference evidence="4 5" key="1">
    <citation type="submission" date="2018-11" db="EMBL/GenBank/DDBJ databases">
        <authorList>
            <person name="Kleinhagauer T."/>
            <person name="Glaeser S.P."/>
            <person name="Spergser J."/>
            <person name="Ruckert C."/>
            <person name="Kaempfer P."/>
            <person name="Busse H.-J."/>
        </authorList>
    </citation>
    <scope>NUCLEOTIDE SEQUENCE [LARGE SCALE GENOMIC DNA]</scope>
    <source>
        <strain evidence="4 5">812CH</strain>
    </source>
</reference>
<dbReference type="InterPro" id="IPR036629">
    <property type="entry name" value="YjbJ_sf"/>
</dbReference>
<dbReference type="EMBL" id="CP033898">
    <property type="protein sequence ID" value="AZA08876.1"/>
    <property type="molecule type" value="Genomic_DNA"/>
</dbReference>
<evidence type="ECO:0000259" key="3">
    <source>
        <dbReference type="Pfam" id="PF05532"/>
    </source>
</evidence>
<sequence>MGDFENKAEDLGGKVKEGFGEATGNEDIKNEGKADQVKSDVKEAADNVGEKVKEAADKVIGAFKGDDK</sequence>
<evidence type="ECO:0000256" key="1">
    <source>
        <dbReference type="ARBA" id="ARBA00009129"/>
    </source>
</evidence>
<organism evidence="4 5">
    <name type="scientific">Corynebacterium pseudopelargi</name>
    <dbReference type="NCBI Taxonomy" id="2080757"/>
    <lineage>
        <taxon>Bacteria</taxon>
        <taxon>Bacillati</taxon>
        <taxon>Actinomycetota</taxon>
        <taxon>Actinomycetes</taxon>
        <taxon>Mycobacteriales</taxon>
        <taxon>Corynebacteriaceae</taxon>
        <taxon>Corynebacterium</taxon>
    </lineage>
</organism>
<evidence type="ECO:0000313" key="4">
    <source>
        <dbReference type="EMBL" id="AZA08876.1"/>
    </source>
</evidence>
<dbReference type="InterPro" id="IPR008462">
    <property type="entry name" value="CsbD"/>
</dbReference>
<dbReference type="Proteomes" id="UP000271426">
    <property type="component" value="Chromosome"/>
</dbReference>
<dbReference type="AlphaFoldDB" id="A0A3G6ITD5"/>
<accession>A0A3G6ITD5</accession>
<dbReference type="RefSeq" id="WP_123959867.1">
    <property type="nucleotide sequence ID" value="NZ_CP033898.1"/>
</dbReference>
<dbReference type="Gene3D" id="1.10.1470.10">
    <property type="entry name" value="YjbJ"/>
    <property type="match status" value="1"/>
</dbReference>
<feature type="region of interest" description="Disordered" evidence="2">
    <location>
        <begin position="1"/>
        <end position="40"/>
    </location>
</feature>
<dbReference type="SUPFAM" id="SSF69047">
    <property type="entry name" value="Hypothetical protein YjbJ"/>
    <property type="match status" value="1"/>
</dbReference>
<dbReference type="OrthoDB" id="4419830at2"/>
<feature type="domain" description="CsbD-like" evidence="3">
    <location>
        <begin position="4"/>
        <end position="54"/>
    </location>
</feature>
<dbReference type="KEGG" id="cpso:CPPEL_03740"/>
<feature type="compositionally biased region" description="Basic and acidic residues" evidence="2">
    <location>
        <begin position="1"/>
        <end position="19"/>
    </location>
</feature>
<gene>
    <name evidence="4" type="ORF">CPPEL_03740</name>
</gene>
<name>A0A3G6ITD5_9CORY</name>
<keyword evidence="5" id="KW-1185">Reference proteome</keyword>
<protein>
    <submittedName>
        <fullName evidence="4">CsbD-like protein</fullName>
    </submittedName>
</protein>
<proteinExistence type="inferred from homology"/>
<dbReference type="Pfam" id="PF05532">
    <property type="entry name" value="CsbD"/>
    <property type="match status" value="1"/>
</dbReference>
<evidence type="ECO:0000256" key="2">
    <source>
        <dbReference type="SAM" id="MobiDB-lite"/>
    </source>
</evidence>
<comment type="similarity">
    <text evidence="1">Belongs to the UPF0337 (CsbD) family.</text>
</comment>
<feature type="compositionally biased region" description="Basic and acidic residues" evidence="2">
    <location>
        <begin position="26"/>
        <end position="40"/>
    </location>
</feature>